<protein>
    <submittedName>
        <fullName evidence="1">Uncharacterized protein</fullName>
    </submittedName>
</protein>
<evidence type="ECO:0000313" key="2">
    <source>
        <dbReference type="Proteomes" id="UP001217089"/>
    </source>
</evidence>
<dbReference type="Proteomes" id="UP001217089">
    <property type="component" value="Unassembled WGS sequence"/>
</dbReference>
<reference evidence="1 2" key="1">
    <citation type="submission" date="2022-12" db="EMBL/GenBank/DDBJ databases">
        <title>Chromosome-level genome of Tegillarca granosa.</title>
        <authorList>
            <person name="Kim J."/>
        </authorList>
    </citation>
    <scope>NUCLEOTIDE SEQUENCE [LARGE SCALE GENOMIC DNA]</scope>
    <source>
        <strain evidence="1">Teg-2019</strain>
        <tissue evidence="1">Adductor muscle</tissue>
    </source>
</reference>
<sequence>MKKWETFMYVYLKKSDFGNTKVYFENYIDIISLFDHLTKTNVSARRPVGQRGDMWVKTEYYEKKKPYNFKRYIYIVWHCKNI</sequence>
<evidence type="ECO:0000313" key="1">
    <source>
        <dbReference type="EMBL" id="KAJ8304747.1"/>
    </source>
</evidence>
<dbReference type="EMBL" id="JARBDR010000903">
    <property type="protein sequence ID" value="KAJ8304747.1"/>
    <property type="molecule type" value="Genomic_DNA"/>
</dbReference>
<name>A0ABQ9EHK0_TEGGR</name>
<comment type="caution">
    <text evidence="1">The sequence shown here is derived from an EMBL/GenBank/DDBJ whole genome shotgun (WGS) entry which is preliminary data.</text>
</comment>
<gene>
    <name evidence="1" type="ORF">KUTeg_018330</name>
</gene>
<organism evidence="1 2">
    <name type="scientific">Tegillarca granosa</name>
    <name type="common">Malaysian cockle</name>
    <name type="synonym">Anadara granosa</name>
    <dbReference type="NCBI Taxonomy" id="220873"/>
    <lineage>
        <taxon>Eukaryota</taxon>
        <taxon>Metazoa</taxon>
        <taxon>Spiralia</taxon>
        <taxon>Lophotrochozoa</taxon>
        <taxon>Mollusca</taxon>
        <taxon>Bivalvia</taxon>
        <taxon>Autobranchia</taxon>
        <taxon>Pteriomorphia</taxon>
        <taxon>Arcoida</taxon>
        <taxon>Arcoidea</taxon>
        <taxon>Arcidae</taxon>
        <taxon>Tegillarca</taxon>
    </lineage>
</organism>
<accession>A0ABQ9EHK0</accession>
<keyword evidence="2" id="KW-1185">Reference proteome</keyword>
<proteinExistence type="predicted"/>